<evidence type="ECO:0000313" key="2">
    <source>
        <dbReference type="EMBL" id="SVD07401.1"/>
    </source>
</evidence>
<dbReference type="InterPro" id="IPR058924">
    <property type="entry name" value="AGPR_dimerisation_dom"/>
</dbReference>
<gene>
    <name evidence="2" type="ORF">METZ01_LOCUS360255</name>
</gene>
<dbReference type="Pfam" id="PF22698">
    <property type="entry name" value="Semialdhyde_dhC_1"/>
    <property type="match status" value="1"/>
</dbReference>
<dbReference type="SUPFAM" id="SSF55347">
    <property type="entry name" value="Glyceraldehyde-3-phosphate dehydrogenase-like, C-terminal domain"/>
    <property type="match status" value="1"/>
</dbReference>
<proteinExistence type="predicted"/>
<protein>
    <recommendedName>
        <fullName evidence="1">N-acetyl-gamma-glutamyl-phosphate reductase dimerisation domain-containing protein</fullName>
    </recommendedName>
</protein>
<dbReference type="Gene3D" id="3.30.360.10">
    <property type="entry name" value="Dihydrodipicolinate Reductase, domain 2"/>
    <property type="match status" value="1"/>
</dbReference>
<evidence type="ECO:0000259" key="1">
    <source>
        <dbReference type="Pfam" id="PF22698"/>
    </source>
</evidence>
<name>A0A382SET1_9ZZZZ</name>
<sequence>SKKLGEPVFTPYLLPLSRGILSGIYLHFRHRISESEVRKRFDAFAEENPFIQIMPEGQLPDLRSTVHSNRCAIGWASDSSGCQWLVQTSIDNLVKGASGQAIQNMNLMFGLQETCGLS</sequence>
<accession>A0A382SET1</accession>
<dbReference type="PANTHER" id="PTHR32338:SF10">
    <property type="entry name" value="N-ACETYL-GAMMA-GLUTAMYL-PHOSPHATE REDUCTASE, CHLOROPLASTIC-RELATED"/>
    <property type="match status" value="1"/>
</dbReference>
<feature type="non-terminal residue" evidence="2">
    <location>
        <position position="1"/>
    </location>
</feature>
<feature type="domain" description="N-acetyl-gamma-glutamyl-phosphate reductase dimerisation" evidence="1">
    <location>
        <begin position="6"/>
        <end position="92"/>
    </location>
</feature>
<reference evidence="2" key="1">
    <citation type="submission" date="2018-05" db="EMBL/GenBank/DDBJ databases">
        <authorList>
            <person name="Lanie J.A."/>
            <person name="Ng W.-L."/>
            <person name="Kazmierczak K.M."/>
            <person name="Andrzejewski T.M."/>
            <person name="Davidsen T.M."/>
            <person name="Wayne K.J."/>
            <person name="Tettelin H."/>
            <person name="Glass J.I."/>
            <person name="Rusch D."/>
            <person name="Podicherti R."/>
            <person name="Tsui H.-C.T."/>
            <person name="Winkler M.E."/>
        </authorList>
    </citation>
    <scope>NUCLEOTIDE SEQUENCE</scope>
</reference>
<dbReference type="EMBL" id="UINC01127947">
    <property type="protein sequence ID" value="SVD07401.1"/>
    <property type="molecule type" value="Genomic_DNA"/>
</dbReference>
<dbReference type="InterPro" id="IPR050085">
    <property type="entry name" value="AGPR"/>
</dbReference>
<dbReference type="PANTHER" id="PTHR32338">
    <property type="entry name" value="N-ACETYL-GAMMA-GLUTAMYL-PHOSPHATE REDUCTASE, CHLOROPLASTIC-RELATED-RELATED"/>
    <property type="match status" value="1"/>
</dbReference>
<dbReference type="AlphaFoldDB" id="A0A382SET1"/>
<organism evidence="2">
    <name type="scientific">marine metagenome</name>
    <dbReference type="NCBI Taxonomy" id="408172"/>
    <lineage>
        <taxon>unclassified sequences</taxon>
        <taxon>metagenomes</taxon>
        <taxon>ecological metagenomes</taxon>
    </lineage>
</organism>